<evidence type="ECO:0000313" key="1">
    <source>
        <dbReference type="EMBL" id="MEI5984004.1"/>
    </source>
</evidence>
<protein>
    <submittedName>
        <fullName evidence="1">NAD(P)/FAD-dependent oxidoreductase</fullName>
    </submittedName>
</protein>
<dbReference type="Proteomes" id="UP001363035">
    <property type="component" value="Unassembled WGS sequence"/>
</dbReference>
<dbReference type="PRINTS" id="PR00411">
    <property type="entry name" value="PNDRDTASEI"/>
</dbReference>
<sequence>MAKYDAIIIGSGPNGFAAAITLQQAGLQTLLIEGADSYGGGMRTKALTLPGFNHDVCSAIHPMALASPFFSELPLADYGLRFTYAEYEVAHPLDNQPAVLLHRDMQAMEKELGTDFQPYKRLYAPFIDRWEELSEDVMGPLRFPKHPFLMGRFGLKALRSAKFIADGFQSERTRSLWAGIVAHGMQPLDQPATAAIGMMLGTVAHRFGWPIPIGGSQAITDALAAYYQALGGEIQLQTWVKDMADMPSHRICILDLTPKQILKLKNLKLSNDYKKQLEAFRYGMGVFKIDWALSEATPFQDTRCQQAATVHLGNSFEEIAQSESDTQHGRLNKKPYVLFAQQSMFDSGRAPVGKHTGWAYCHVPLGSEVDMTSAIENQVDRFAPGFKDTIMARSVMNTADMEAYNPNYIGGDISGGVMDLRQLFTRPTKSLTPYRTSDPKVYIASASTPPGGGVHGMCGFHAARFALADHFNIKITR</sequence>
<comment type="caution">
    <text evidence="1">The sequence shown here is derived from an EMBL/GenBank/DDBJ whole genome shotgun (WGS) entry which is preliminary data.</text>
</comment>
<proteinExistence type="predicted"/>
<organism evidence="1 2">
    <name type="scientific">Sphingobacterium tenebrionis</name>
    <dbReference type="NCBI Taxonomy" id="3111775"/>
    <lineage>
        <taxon>Bacteria</taxon>
        <taxon>Pseudomonadati</taxon>
        <taxon>Bacteroidota</taxon>
        <taxon>Sphingobacteriia</taxon>
        <taxon>Sphingobacteriales</taxon>
        <taxon>Sphingobacteriaceae</taxon>
        <taxon>Sphingobacterium</taxon>
    </lineage>
</organism>
<dbReference type="Pfam" id="PF13450">
    <property type="entry name" value="NAD_binding_8"/>
    <property type="match status" value="1"/>
</dbReference>
<gene>
    <name evidence="1" type="ORF">VJ786_03715</name>
</gene>
<dbReference type="EMBL" id="JAYLLN010000005">
    <property type="protein sequence ID" value="MEI5984004.1"/>
    <property type="molecule type" value="Genomic_DNA"/>
</dbReference>
<dbReference type="InterPro" id="IPR036188">
    <property type="entry name" value="FAD/NAD-bd_sf"/>
</dbReference>
<reference evidence="1 2" key="1">
    <citation type="submission" date="2024-01" db="EMBL/GenBank/DDBJ databases">
        <title>Sphingobacterium tenebrionis sp. nov., a novel endophyte isolated from tenebrio molitor intestines.</title>
        <authorList>
            <person name="Zhang C."/>
        </authorList>
    </citation>
    <scope>NUCLEOTIDE SEQUENCE [LARGE SCALE GENOMIC DNA]</scope>
    <source>
        <strain evidence="1 2">PU5-4</strain>
    </source>
</reference>
<dbReference type="PANTHER" id="PTHR10668">
    <property type="entry name" value="PHYTOENE DEHYDROGENASE"/>
    <property type="match status" value="1"/>
</dbReference>
<keyword evidence="2" id="KW-1185">Reference proteome</keyword>
<accession>A0ABU8I3J3</accession>
<dbReference type="Gene3D" id="3.50.50.60">
    <property type="entry name" value="FAD/NAD(P)-binding domain"/>
    <property type="match status" value="1"/>
</dbReference>
<dbReference type="RefSeq" id="WP_336557275.1">
    <property type="nucleotide sequence ID" value="NZ_JAYLLN010000005.1"/>
</dbReference>
<evidence type="ECO:0000313" key="2">
    <source>
        <dbReference type="Proteomes" id="UP001363035"/>
    </source>
</evidence>
<name>A0ABU8I3J3_9SPHI</name>
<dbReference type="PANTHER" id="PTHR10668:SF105">
    <property type="entry name" value="DEHYDROGENASE-RELATED"/>
    <property type="match status" value="1"/>
</dbReference>
<dbReference type="SUPFAM" id="SSF51905">
    <property type="entry name" value="FAD/NAD(P)-binding domain"/>
    <property type="match status" value="1"/>
</dbReference>